<dbReference type="InterPro" id="IPR006040">
    <property type="entry name" value="Allergen_Ole_e_I_CS"/>
</dbReference>
<dbReference type="Gramene" id="rna7754">
    <property type="protein sequence ID" value="RHN72082.1"/>
    <property type="gene ID" value="gene7754"/>
</dbReference>
<evidence type="ECO:0000313" key="5">
    <source>
        <dbReference type="EMBL" id="AFK43996.1"/>
    </source>
</evidence>
<evidence type="ECO:0000313" key="9">
    <source>
        <dbReference type="Proteomes" id="UP000002051"/>
    </source>
</evidence>
<gene>
    <name evidence="8" type="primary">25485957</name>
    <name evidence="6" type="ordered locus">MTR_2g016020</name>
    <name evidence="7" type="ORF">MtrunA17_Chr2g0283801</name>
</gene>
<protein>
    <submittedName>
        <fullName evidence="6">Pollen Ole e I family allergen</fullName>
    </submittedName>
    <submittedName>
        <fullName evidence="7">Putative pollen allergen Ole e 1 family</fullName>
    </submittedName>
</protein>
<dbReference type="EMBL" id="CM001218">
    <property type="protein sequence ID" value="KEH36588.1"/>
    <property type="molecule type" value="Genomic_DNA"/>
</dbReference>
<keyword evidence="2" id="KW-1015">Disulfide bond</keyword>
<evidence type="ECO:0000256" key="3">
    <source>
        <dbReference type="SAM" id="SignalP"/>
    </source>
</evidence>
<dbReference type="EMBL" id="BT053569">
    <property type="protein sequence ID" value="ACJ86228.1"/>
    <property type="molecule type" value="mRNA"/>
</dbReference>
<evidence type="ECO:0000313" key="4">
    <source>
        <dbReference type="EMBL" id="ACJ83911.1"/>
    </source>
</evidence>
<evidence type="ECO:0000256" key="1">
    <source>
        <dbReference type="ARBA" id="ARBA00010049"/>
    </source>
</evidence>
<reference evidence="6 9" key="2">
    <citation type="journal article" date="2011" name="Nature">
        <title>The Medicago genome provides insight into the evolution of rhizobial symbioses.</title>
        <authorList>
            <person name="Young N.D."/>
            <person name="Debelle F."/>
            <person name="Oldroyd G.E."/>
            <person name="Geurts R."/>
            <person name="Cannon S.B."/>
            <person name="Udvardi M.K."/>
            <person name="Benedito V.A."/>
            <person name="Mayer K.F."/>
            <person name="Gouzy J."/>
            <person name="Schoof H."/>
            <person name="Van de Peer Y."/>
            <person name="Proost S."/>
            <person name="Cook D.R."/>
            <person name="Meyers B.C."/>
            <person name="Spannagl M."/>
            <person name="Cheung F."/>
            <person name="De Mita S."/>
            <person name="Krishnakumar V."/>
            <person name="Gundlach H."/>
            <person name="Zhou S."/>
            <person name="Mudge J."/>
            <person name="Bharti A.K."/>
            <person name="Murray J.D."/>
            <person name="Naoumkina M.A."/>
            <person name="Rosen B."/>
            <person name="Silverstein K.A."/>
            <person name="Tang H."/>
            <person name="Rombauts S."/>
            <person name="Zhao P.X."/>
            <person name="Zhou P."/>
            <person name="Barbe V."/>
            <person name="Bardou P."/>
            <person name="Bechner M."/>
            <person name="Bellec A."/>
            <person name="Berger A."/>
            <person name="Berges H."/>
            <person name="Bidwell S."/>
            <person name="Bisseling T."/>
            <person name="Choisne N."/>
            <person name="Couloux A."/>
            <person name="Denny R."/>
            <person name="Deshpande S."/>
            <person name="Dai X."/>
            <person name="Doyle J.J."/>
            <person name="Dudez A.M."/>
            <person name="Farmer A.D."/>
            <person name="Fouteau S."/>
            <person name="Franken C."/>
            <person name="Gibelin C."/>
            <person name="Gish J."/>
            <person name="Goldstein S."/>
            <person name="Gonzalez A.J."/>
            <person name="Green P.J."/>
            <person name="Hallab A."/>
            <person name="Hartog M."/>
            <person name="Hua A."/>
            <person name="Humphray S.J."/>
            <person name="Jeong D.H."/>
            <person name="Jing Y."/>
            <person name="Jocker A."/>
            <person name="Kenton S.M."/>
            <person name="Kim D.J."/>
            <person name="Klee K."/>
            <person name="Lai H."/>
            <person name="Lang C."/>
            <person name="Lin S."/>
            <person name="Macmil S.L."/>
            <person name="Magdelenat G."/>
            <person name="Matthews L."/>
            <person name="McCorrison J."/>
            <person name="Monaghan E.L."/>
            <person name="Mun J.H."/>
            <person name="Najar F.Z."/>
            <person name="Nicholson C."/>
            <person name="Noirot C."/>
            <person name="O'Bleness M."/>
            <person name="Paule C.R."/>
            <person name="Poulain J."/>
            <person name="Prion F."/>
            <person name="Qin B."/>
            <person name="Qu C."/>
            <person name="Retzel E.F."/>
            <person name="Riddle C."/>
            <person name="Sallet E."/>
            <person name="Samain S."/>
            <person name="Samson N."/>
            <person name="Sanders I."/>
            <person name="Saurat O."/>
            <person name="Scarpelli C."/>
            <person name="Schiex T."/>
            <person name="Segurens B."/>
            <person name="Severin A.J."/>
            <person name="Sherrier D.J."/>
            <person name="Shi R."/>
            <person name="Sims S."/>
            <person name="Singer S.R."/>
            <person name="Sinharoy S."/>
            <person name="Sterck L."/>
            <person name="Viollet A."/>
            <person name="Wang B.B."/>
            <person name="Wang K."/>
            <person name="Wang M."/>
            <person name="Wang X."/>
            <person name="Warfsmann J."/>
            <person name="Weissenbach J."/>
            <person name="White D.D."/>
            <person name="White J.D."/>
            <person name="Wiley G.B."/>
            <person name="Wincker P."/>
            <person name="Xing Y."/>
            <person name="Yang L."/>
            <person name="Yao Z."/>
            <person name="Ying F."/>
            <person name="Zhai J."/>
            <person name="Zhou L."/>
            <person name="Zuber A."/>
            <person name="Denarie J."/>
            <person name="Dixon R.A."/>
            <person name="May G.D."/>
            <person name="Schwartz D.C."/>
            <person name="Rogers J."/>
            <person name="Quetier F."/>
            <person name="Town C.D."/>
            <person name="Roe B.A."/>
        </authorList>
    </citation>
    <scope>NUCLEOTIDE SEQUENCE [LARGE SCALE GENOMIC DNA]</scope>
    <source>
        <strain evidence="6">A17</strain>
        <strain evidence="8 9">cv. Jemalong A17</strain>
    </source>
</reference>
<evidence type="ECO:0000313" key="6">
    <source>
        <dbReference type="EMBL" id="KEH36588.1"/>
    </source>
</evidence>
<reference evidence="7" key="6">
    <citation type="journal article" date="2018" name="Nat. Plants">
        <title>Whole-genome landscape of Medicago truncatula symbiotic genes.</title>
        <authorList>
            <person name="Pecrix Y."/>
            <person name="Gamas P."/>
            <person name="Carrere S."/>
        </authorList>
    </citation>
    <scope>NUCLEOTIDE SEQUENCE</scope>
    <source>
        <tissue evidence="7">Leaves</tissue>
    </source>
</reference>
<evidence type="ECO:0000256" key="2">
    <source>
        <dbReference type="ARBA" id="ARBA00023157"/>
    </source>
</evidence>
<feature type="chain" id="PRO_5014567831" evidence="3">
    <location>
        <begin position="24"/>
        <end position="168"/>
    </location>
</feature>
<accession>B7FGN2</accession>
<dbReference type="AlphaFoldDB" id="B7FGN2"/>
<dbReference type="KEGG" id="mtr:25485957"/>
<dbReference type="OrthoDB" id="1888725at2759"/>
<dbReference type="PANTHER" id="PTHR31614:SF2">
    <property type="entry name" value="F28N24.16 PROTEIN"/>
    <property type="match status" value="1"/>
</dbReference>
<dbReference type="PANTHER" id="PTHR31614">
    <property type="entry name" value="PROTEIN DOWNSTREAM OF FLC-RELATED"/>
    <property type="match status" value="1"/>
</dbReference>
<dbReference type="Proteomes" id="UP000265566">
    <property type="component" value="Chromosome 2"/>
</dbReference>
<dbReference type="EMBL" id="BT051247">
    <property type="protein sequence ID" value="ACJ83911.1"/>
    <property type="molecule type" value="mRNA"/>
</dbReference>
<reference evidence="8" key="5">
    <citation type="submission" date="2015-04" db="UniProtKB">
        <authorList>
            <consortium name="EnsemblPlants"/>
        </authorList>
    </citation>
    <scope>IDENTIFICATION</scope>
    <source>
        <strain evidence="8">cv. Jemalong A17</strain>
    </source>
</reference>
<evidence type="ECO:0000313" key="8">
    <source>
        <dbReference type="EnsemblPlants" id="KEH36588"/>
    </source>
</evidence>
<proteinExistence type="evidence at transcript level"/>
<dbReference type="EMBL" id="BT144202">
    <property type="protein sequence ID" value="AFK43996.1"/>
    <property type="molecule type" value="mRNA"/>
</dbReference>
<reference evidence="6 9" key="4">
    <citation type="journal article" date="2014" name="BMC Genomics">
        <title>An improved genome release (version Mt4.0) for the model legume Medicago truncatula.</title>
        <authorList>
            <person name="Tang H."/>
            <person name="Krishnakumar V."/>
            <person name="Bidwell S."/>
            <person name="Rosen B."/>
            <person name="Chan A."/>
            <person name="Zhou S."/>
            <person name="Gentzbittel L."/>
            <person name="Childs K.L."/>
            <person name="Yandell M."/>
            <person name="Gundlach H."/>
            <person name="Mayer K.F."/>
            <person name="Schwartz D.C."/>
            <person name="Town C.D."/>
        </authorList>
    </citation>
    <scope>GENOME REANNOTATION</scope>
    <source>
        <strain evidence="6">A17</strain>
        <strain evidence="8 9">cv. Jemalong A17</strain>
    </source>
</reference>
<dbReference type="PROSITE" id="PS00925">
    <property type="entry name" value="OLEEI"/>
    <property type="match status" value="1"/>
</dbReference>
<keyword evidence="9" id="KW-1185">Reference proteome</keyword>
<dbReference type="HOGENOM" id="CLU_094008_2_1_1"/>
<organism evidence="4">
    <name type="scientific">Medicago truncatula</name>
    <name type="common">Barrel medic</name>
    <name type="synonym">Medicago tribuloides</name>
    <dbReference type="NCBI Taxonomy" id="3880"/>
    <lineage>
        <taxon>Eukaryota</taxon>
        <taxon>Viridiplantae</taxon>
        <taxon>Streptophyta</taxon>
        <taxon>Embryophyta</taxon>
        <taxon>Tracheophyta</taxon>
        <taxon>Spermatophyta</taxon>
        <taxon>Magnoliopsida</taxon>
        <taxon>eudicotyledons</taxon>
        <taxon>Gunneridae</taxon>
        <taxon>Pentapetalae</taxon>
        <taxon>rosids</taxon>
        <taxon>fabids</taxon>
        <taxon>Fabales</taxon>
        <taxon>Fabaceae</taxon>
        <taxon>Papilionoideae</taxon>
        <taxon>50 kb inversion clade</taxon>
        <taxon>NPAAA clade</taxon>
        <taxon>Hologalegina</taxon>
        <taxon>IRL clade</taxon>
        <taxon>Trifolieae</taxon>
        <taxon>Medicago</taxon>
    </lineage>
</organism>
<comment type="similarity">
    <text evidence="1">Belongs to the Ole e I family.</text>
</comment>
<dbReference type="GO" id="GO:0005615">
    <property type="term" value="C:extracellular space"/>
    <property type="evidence" value="ECO:0007669"/>
    <property type="project" value="InterPro"/>
</dbReference>
<dbReference type="STRING" id="3880.B7FGN2"/>
<feature type="signal peptide" evidence="3">
    <location>
        <begin position="1"/>
        <end position="23"/>
    </location>
</feature>
<dbReference type="InterPro" id="IPR006041">
    <property type="entry name" value="Pollen_Ole_e1_allergen"/>
</dbReference>
<sequence length="168" mass="18603">MAKSTIPLVFTLCFLSFLGSAYSKSDRFFVEGVVYCDTCRTQFITRLTEFIEGATVRVECKEDNGTLTFNKEATTDKSGKYSVEIDGDHEDETCEVILCKSPRKDCSEVDSEAHLQQAARISVTNNNGIVSPVRAASPLGFLKKERLPKCGEVLKELGINEDGTEKED</sequence>
<dbReference type="Pfam" id="PF01190">
    <property type="entry name" value="Pollen_Ole_e_1"/>
    <property type="match status" value="1"/>
</dbReference>
<reference evidence="4" key="1">
    <citation type="submission" date="2008-12" db="EMBL/GenBank/DDBJ databases">
        <title>Medicago truncatula full length cdna cloning project.</title>
        <authorList>
            <person name="Moskal W."/>
            <person name="Chan A."/>
            <person name="Cheung F."/>
            <person name="Xiao Y."/>
            <person name="Town C.D."/>
        </authorList>
    </citation>
    <scope>NUCLEOTIDE SEQUENCE</scope>
</reference>
<keyword evidence="3" id="KW-0732">Signal</keyword>
<name>B7FGN2_MEDTR</name>
<dbReference type="EMBL" id="PSQE01000002">
    <property type="protein sequence ID" value="RHN72082.1"/>
    <property type="molecule type" value="Genomic_DNA"/>
</dbReference>
<dbReference type="Proteomes" id="UP000002051">
    <property type="component" value="Chromosome 2"/>
</dbReference>
<reference evidence="5" key="3">
    <citation type="submission" date="2012-05" db="EMBL/GenBank/DDBJ databases">
        <authorList>
            <person name="Krishnakumar V."/>
            <person name="Cheung F."/>
            <person name="Xiao Y."/>
            <person name="Chan A."/>
            <person name="Moskal W.A."/>
            <person name="Town C.D."/>
        </authorList>
    </citation>
    <scope>NUCLEOTIDE SEQUENCE</scope>
</reference>
<dbReference type="EnsemblPlants" id="KEH36588">
    <property type="protein sequence ID" value="KEH36588"/>
    <property type="gene ID" value="MTR_2g016020"/>
</dbReference>
<evidence type="ECO:0000313" key="7">
    <source>
        <dbReference type="EMBL" id="RHN72082.1"/>
    </source>
</evidence>